<keyword evidence="5 7" id="KW-0234">DNA repair</keyword>
<organism evidence="9 10">
    <name type="scientific">Vitreoscilla massiliensis</name>
    <dbReference type="NCBI Taxonomy" id="1689272"/>
    <lineage>
        <taxon>Bacteria</taxon>
        <taxon>Pseudomonadati</taxon>
        <taxon>Pseudomonadota</taxon>
        <taxon>Betaproteobacteria</taxon>
        <taxon>Neisseriales</taxon>
        <taxon>Neisseriaceae</taxon>
        <taxon>Vitreoscilla</taxon>
    </lineage>
</organism>
<proteinExistence type="inferred from homology"/>
<evidence type="ECO:0000256" key="5">
    <source>
        <dbReference type="ARBA" id="ARBA00023204"/>
    </source>
</evidence>
<reference evidence="9 10" key="1">
    <citation type="journal article" date="2022" name="Res Sq">
        <title>Evolution of multicellular longitudinally dividing oral cavity symbionts (Neisseriaceae).</title>
        <authorList>
            <person name="Nyongesa S."/>
            <person name="Weber P."/>
            <person name="Bernet E."/>
            <person name="Pullido F."/>
            <person name="Nieckarz M."/>
            <person name="Delaby M."/>
            <person name="Nieves C."/>
            <person name="Viehboeck T."/>
            <person name="Krause N."/>
            <person name="Rivera-Millot A."/>
            <person name="Nakamura A."/>
            <person name="Vischer N."/>
            <person name="VanNieuwenhze M."/>
            <person name="Brun Y."/>
            <person name="Cava F."/>
            <person name="Bulgheresi S."/>
            <person name="Veyrier F."/>
        </authorList>
    </citation>
    <scope>NUCLEOTIDE SEQUENCE [LARGE SCALE GENOMIC DNA]</scope>
    <source>
        <strain evidence="9 10">SN4</strain>
    </source>
</reference>
<evidence type="ECO:0000256" key="3">
    <source>
        <dbReference type="ARBA" id="ARBA00022763"/>
    </source>
</evidence>
<keyword evidence="10" id="KW-1185">Reference proteome</keyword>
<dbReference type="SUPFAM" id="SSF57863">
    <property type="entry name" value="ArfGap/RecO-like zinc finger"/>
    <property type="match status" value="1"/>
</dbReference>
<dbReference type="Pfam" id="PF11967">
    <property type="entry name" value="RecO_N"/>
    <property type="match status" value="1"/>
</dbReference>
<accession>A0ABY4E5E9</accession>
<dbReference type="RefSeq" id="WP_234332982.1">
    <property type="nucleotide sequence ID" value="NZ_CABKVG010000005.1"/>
</dbReference>
<dbReference type="InterPro" id="IPR003717">
    <property type="entry name" value="RecO"/>
</dbReference>
<evidence type="ECO:0000313" key="10">
    <source>
        <dbReference type="Proteomes" id="UP000832011"/>
    </source>
</evidence>
<gene>
    <name evidence="7 9" type="primary">recO</name>
    <name evidence="9" type="ORF">LVJ82_06415</name>
</gene>
<keyword evidence="4 7" id="KW-0233">DNA recombination</keyword>
<dbReference type="EMBL" id="CP091511">
    <property type="protein sequence ID" value="UOO90605.1"/>
    <property type="molecule type" value="Genomic_DNA"/>
</dbReference>
<keyword evidence="3 7" id="KW-0227">DNA damage</keyword>
<evidence type="ECO:0000313" key="9">
    <source>
        <dbReference type="EMBL" id="UOO90605.1"/>
    </source>
</evidence>
<dbReference type="NCBIfam" id="TIGR00613">
    <property type="entry name" value="reco"/>
    <property type="match status" value="1"/>
</dbReference>
<name>A0ABY4E5E9_9NEIS</name>
<protein>
    <recommendedName>
        <fullName evidence="2 7">DNA repair protein RecO</fullName>
    </recommendedName>
    <alternativeName>
        <fullName evidence="6 7">Recombination protein O</fullName>
    </alternativeName>
</protein>
<evidence type="ECO:0000256" key="1">
    <source>
        <dbReference type="ARBA" id="ARBA00007452"/>
    </source>
</evidence>
<sequence length="255" mass="29291">MSRRSTAKIRVDAQPIFILSSSPWRESSLWLEVFSRDYGRVALIARSARKRQSDLRGVLTPFVPLDAAWFGQQDSYTLHTATWRGGWAQPTGQELMSAWYVNELLLNLSAREDAMPRLYDALMVVMRALSHKQDTAEALRVFEWQLLQNLGLAPDLSMDTHEQGLDAAAQYWMRPEHAPFKLGSDARFSHVRAAVQVGGATLLALQGEHEWTPEVHKEALRLNRSLIQFRLPYGLRSREVLQQLNEWKQQLNFHL</sequence>
<dbReference type="Pfam" id="PF02565">
    <property type="entry name" value="RecO_C"/>
    <property type="match status" value="1"/>
</dbReference>
<dbReference type="PANTHER" id="PTHR33991:SF1">
    <property type="entry name" value="DNA REPAIR PROTEIN RECO"/>
    <property type="match status" value="1"/>
</dbReference>
<evidence type="ECO:0000256" key="7">
    <source>
        <dbReference type="HAMAP-Rule" id="MF_00201"/>
    </source>
</evidence>
<dbReference type="Gene3D" id="1.20.1440.120">
    <property type="entry name" value="Recombination protein O, C-terminal domain"/>
    <property type="match status" value="1"/>
</dbReference>
<dbReference type="InterPro" id="IPR037278">
    <property type="entry name" value="ARFGAP/RecO"/>
</dbReference>
<evidence type="ECO:0000256" key="2">
    <source>
        <dbReference type="ARBA" id="ARBA00021310"/>
    </source>
</evidence>
<dbReference type="SUPFAM" id="SSF50249">
    <property type="entry name" value="Nucleic acid-binding proteins"/>
    <property type="match status" value="1"/>
</dbReference>
<dbReference type="Proteomes" id="UP000832011">
    <property type="component" value="Chromosome"/>
</dbReference>
<dbReference type="Gene3D" id="2.40.50.140">
    <property type="entry name" value="Nucleic acid-binding proteins"/>
    <property type="match status" value="1"/>
</dbReference>
<dbReference type="PANTHER" id="PTHR33991">
    <property type="entry name" value="DNA REPAIR PROTEIN RECO"/>
    <property type="match status" value="1"/>
</dbReference>
<feature type="domain" description="DNA replication/recombination mediator RecO N-terminal" evidence="8">
    <location>
        <begin position="17"/>
        <end position="83"/>
    </location>
</feature>
<evidence type="ECO:0000256" key="6">
    <source>
        <dbReference type="ARBA" id="ARBA00033409"/>
    </source>
</evidence>
<evidence type="ECO:0000256" key="4">
    <source>
        <dbReference type="ARBA" id="ARBA00023172"/>
    </source>
</evidence>
<dbReference type="HAMAP" id="MF_00201">
    <property type="entry name" value="RecO"/>
    <property type="match status" value="1"/>
</dbReference>
<comment type="function">
    <text evidence="7">Involved in DNA repair and RecF pathway recombination.</text>
</comment>
<evidence type="ECO:0000259" key="8">
    <source>
        <dbReference type="Pfam" id="PF11967"/>
    </source>
</evidence>
<dbReference type="InterPro" id="IPR042242">
    <property type="entry name" value="RecO_C"/>
</dbReference>
<comment type="similarity">
    <text evidence="1 7">Belongs to the RecO family.</text>
</comment>
<dbReference type="InterPro" id="IPR022572">
    <property type="entry name" value="DNA_rep/recomb_RecO_N"/>
</dbReference>
<dbReference type="InterPro" id="IPR012340">
    <property type="entry name" value="NA-bd_OB-fold"/>
</dbReference>